<sequence>MKVGIIDNFDSFVYNLVRYVREVDNVQVIVQRNNDIDYDELDSCDALLLSPGPGIPSEAGDLLEVISRYSGKKKMLGVCLGHQAIAEVFGGTLERCPHPVHGKASEMTIIGSDPLFAGLPHTMPVGRYHSWKISAENNPLIIITAQTEDGTVMALRHASHRSTSGVQFHPESILTPQGRQMIENWIRE</sequence>
<protein>
    <submittedName>
        <fullName evidence="3">Anthranilate synthase subunit II</fullName>
    </submittedName>
</protein>
<feature type="domain" description="Glutamine amidotransferase" evidence="2">
    <location>
        <begin position="5"/>
        <end position="186"/>
    </location>
</feature>
<evidence type="ECO:0000313" key="3">
    <source>
        <dbReference type="EMBL" id="KGO87769.1"/>
    </source>
</evidence>
<dbReference type="GO" id="GO:0000162">
    <property type="term" value="P:L-tryptophan biosynthetic process"/>
    <property type="evidence" value="ECO:0007669"/>
    <property type="project" value="TreeGrafter"/>
</dbReference>
<dbReference type="CDD" id="cd01743">
    <property type="entry name" value="GATase1_Anthranilate_Synthase"/>
    <property type="match status" value="1"/>
</dbReference>
<gene>
    <name evidence="3" type="ORF">Q765_04565</name>
</gene>
<reference evidence="3 4" key="1">
    <citation type="submission" date="2013-09" db="EMBL/GenBank/DDBJ databases">
        <authorList>
            <person name="Zeng Z."/>
            <person name="Chen C."/>
        </authorList>
    </citation>
    <scope>NUCLEOTIDE SEQUENCE [LARGE SCALE GENOMIC DNA]</scope>
    <source>
        <strain evidence="3 4">WB 3.3-2</strain>
    </source>
</reference>
<dbReference type="PANTHER" id="PTHR43418:SF4">
    <property type="entry name" value="MULTIFUNCTIONAL TRYPTOPHAN BIOSYNTHESIS PROTEIN"/>
    <property type="match status" value="1"/>
</dbReference>
<dbReference type="STRING" id="1121895.GCA_000378485_01609"/>
<dbReference type="EMBL" id="JRLX01000003">
    <property type="protein sequence ID" value="KGO87769.1"/>
    <property type="molecule type" value="Genomic_DNA"/>
</dbReference>
<evidence type="ECO:0000313" key="4">
    <source>
        <dbReference type="Proteomes" id="UP000030152"/>
    </source>
</evidence>
<dbReference type="PANTHER" id="PTHR43418">
    <property type="entry name" value="MULTIFUNCTIONAL TRYPTOPHAN BIOSYNTHESIS PROTEIN-RELATED"/>
    <property type="match status" value="1"/>
</dbReference>
<dbReference type="InterPro" id="IPR006221">
    <property type="entry name" value="TrpG/PapA_dom"/>
</dbReference>
<dbReference type="PROSITE" id="PS51273">
    <property type="entry name" value="GATASE_TYPE_1"/>
    <property type="match status" value="1"/>
</dbReference>
<keyword evidence="1" id="KW-0315">Glutamine amidotransferase</keyword>
<dbReference type="Proteomes" id="UP000030152">
    <property type="component" value="Unassembled WGS sequence"/>
</dbReference>
<dbReference type="AlphaFoldDB" id="A0A0A2M676"/>
<dbReference type="InterPro" id="IPR050472">
    <property type="entry name" value="Anth_synth/Amidotransfase"/>
</dbReference>
<organism evidence="3 4">
    <name type="scientific">Flavobacterium rivuli WB 3.3-2 = DSM 21788</name>
    <dbReference type="NCBI Taxonomy" id="1121895"/>
    <lineage>
        <taxon>Bacteria</taxon>
        <taxon>Pseudomonadati</taxon>
        <taxon>Bacteroidota</taxon>
        <taxon>Flavobacteriia</taxon>
        <taxon>Flavobacteriales</taxon>
        <taxon>Flavobacteriaceae</taxon>
        <taxon>Flavobacterium</taxon>
    </lineage>
</organism>
<dbReference type="NCBIfam" id="TIGR00566">
    <property type="entry name" value="trpG_papA"/>
    <property type="match status" value="1"/>
</dbReference>
<dbReference type="PRINTS" id="PR00096">
    <property type="entry name" value="GATASE"/>
</dbReference>
<keyword evidence="4" id="KW-1185">Reference proteome</keyword>
<dbReference type="GO" id="GO:0005829">
    <property type="term" value="C:cytosol"/>
    <property type="evidence" value="ECO:0007669"/>
    <property type="project" value="TreeGrafter"/>
</dbReference>
<dbReference type="InterPro" id="IPR017926">
    <property type="entry name" value="GATASE"/>
</dbReference>
<dbReference type="SUPFAM" id="SSF52317">
    <property type="entry name" value="Class I glutamine amidotransferase-like"/>
    <property type="match status" value="1"/>
</dbReference>
<dbReference type="GO" id="GO:0004049">
    <property type="term" value="F:anthranilate synthase activity"/>
    <property type="evidence" value="ECO:0007669"/>
    <property type="project" value="TreeGrafter"/>
</dbReference>
<accession>A0A0A2M676</accession>
<dbReference type="eggNOG" id="COG0512">
    <property type="taxonomic scope" value="Bacteria"/>
</dbReference>
<dbReference type="InterPro" id="IPR029062">
    <property type="entry name" value="Class_I_gatase-like"/>
</dbReference>
<comment type="caution">
    <text evidence="3">The sequence shown here is derived from an EMBL/GenBank/DDBJ whole genome shotgun (WGS) entry which is preliminary data.</text>
</comment>
<evidence type="ECO:0000256" key="1">
    <source>
        <dbReference type="ARBA" id="ARBA00022962"/>
    </source>
</evidence>
<name>A0A0A2M676_9FLAO</name>
<evidence type="ECO:0000259" key="2">
    <source>
        <dbReference type="Pfam" id="PF00117"/>
    </source>
</evidence>
<dbReference type="PRINTS" id="PR00097">
    <property type="entry name" value="ANTSNTHASEII"/>
</dbReference>
<dbReference type="RefSeq" id="WP_020212761.1">
    <property type="nucleotide sequence ID" value="NZ_JRLX01000003.1"/>
</dbReference>
<dbReference type="PRINTS" id="PR00099">
    <property type="entry name" value="CPSGATASE"/>
</dbReference>
<dbReference type="FunFam" id="3.40.50.880:FF:000003">
    <property type="entry name" value="Anthranilate synthase component II"/>
    <property type="match status" value="1"/>
</dbReference>
<dbReference type="OrthoDB" id="9786812at2"/>
<dbReference type="Pfam" id="PF00117">
    <property type="entry name" value="GATase"/>
    <property type="match status" value="1"/>
</dbReference>
<proteinExistence type="predicted"/>
<dbReference type="Gene3D" id="3.40.50.880">
    <property type="match status" value="1"/>
</dbReference>